<dbReference type="InterPro" id="IPR041664">
    <property type="entry name" value="AAA_16"/>
</dbReference>
<dbReference type="GO" id="GO:0004016">
    <property type="term" value="F:adenylate cyclase activity"/>
    <property type="evidence" value="ECO:0007669"/>
    <property type="project" value="TreeGrafter"/>
</dbReference>
<dbReference type="SMART" id="SM00028">
    <property type="entry name" value="TPR"/>
    <property type="match status" value="3"/>
</dbReference>
<dbReference type="CDD" id="cd07302">
    <property type="entry name" value="CHD"/>
    <property type="match status" value="1"/>
</dbReference>
<name>A0A508X8I2_9HYPH</name>
<evidence type="ECO:0000313" key="5">
    <source>
        <dbReference type="EMBL" id="VTZ66157.1"/>
    </source>
</evidence>
<dbReference type="Pfam" id="PF00536">
    <property type="entry name" value="SAM_1"/>
    <property type="match status" value="1"/>
</dbReference>
<dbReference type="InterPro" id="IPR027417">
    <property type="entry name" value="P-loop_NTPase"/>
</dbReference>
<gene>
    <name evidence="5" type="ORF">EMEDMD4_980027</name>
</gene>
<keyword evidence="2" id="KW-0067">ATP-binding</keyword>
<dbReference type="PANTHER" id="PTHR16305:SF28">
    <property type="entry name" value="GUANYLATE CYCLASE DOMAIN-CONTAINING PROTEIN"/>
    <property type="match status" value="1"/>
</dbReference>
<dbReference type="InterPro" id="IPR001660">
    <property type="entry name" value="SAM"/>
</dbReference>
<dbReference type="SMART" id="SM00044">
    <property type="entry name" value="CYCc"/>
    <property type="match status" value="1"/>
</dbReference>
<dbReference type="InterPro" id="IPR029787">
    <property type="entry name" value="Nucleotide_cyclase"/>
</dbReference>
<sequence>MSDVTTWLAEIGLQHLAGKFADAQIDFDTLALLSEQDLRELGIPLGPRRKLLAAIAALGRSVRPQGSDPTPVERRQLTILIGDMVGSTEYASRLDPEDVSQLTQTFLSRCSALAKTHGGFVANYVGDALQVLFGFPAAEENDAERAIHLAFDIVAAVPQIETPDSSRLGVRIGVASGLVVVGDIEGAPAGISTVAFGHVPNLAQRLQAIAEPNGIFVDENTFRATASAFAYADIGEKTLKGFSDPVHVRRALKPIAREYRFAGELRSTPLVGRRSELQAVEALWDAVRADRHGRVALISGEPGIGKSRLLFEVGRSFPGVKALVAQCAPAFANSALYPFLRLFKQEVGITEDALLSSDRLRAALSSSTIPLSVSYPIFTRLLTVEPDYEPSRLASSQQEAAISQVFSGWLRQLSSAGPLMLFVEDEQWIDPSSGKLLQTLAHDVAQFPVLLLVTSREKQTKAGFDNAVTAHLALERFSREEAGEFVQNVIEGGHLSSSVVATLLSKAEGVPLYLEELARSALMLAPYTSGRSGAKAECDVDVPVSLQSALMSRLDKLGAVKTVAQTAAVIGREFDLKTLAHVVGLSSEMLRPQIERLVAVGLVAPQPFSNWPRYSFSHSLLQEAARGALLRDRRRELHALVAKAIEVVQPTMVVEHPEILAQHYDEATQFELAADYWLRAGRKLGATWAKVEAANMFAKGIECVRRMPPSKVRDSRELTLELERGDVLYAAYGYITKDGSDAYRNVMRLSEATGDSEAAIRALDGLFGTSFNSARFSDAEWASNQLKEIGRRDGNIKALVLGLQFGGMCAFARGRFPQAREVFLEALENREHADEVGSDFPSMSMLYLSWTLQILGDADAAMELFHAAEMETRRQTDYRLAACLGNGCILMSLRQDVATLQRLVDDLVPLAKRNGFQLWLNFASFFSGWAKVASRQDASGLAQMKHICDNMGQQEVDKTCYLGVLADSYLRMGRVDEATAVLDQALKLAARTGEHYYTSELLRLRGELLRQTQRLSDAKESFQEAISFARDQGAKAWEARAKQSLDLLSSELPRD</sequence>
<dbReference type="GO" id="GO:0005524">
    <property type="term" value="F:ATP binding"/>
    <property type="evidence" value="ECO:0007669"/>
    <property type="project" value="UniProtKB-KW"/>
</dbReference>
<reference evidence="5" key="1">
    <citation type="submission" date="2019-06" db="EMBL/GenBank/DDBJ databases">
        <authorList>
            <person name="Le Quere A."/>
            <person name="Colella S."/>
        </authorList>
    </citation>
    <scope>NUCLEOTIDE SEQUENCE</scope>
    <source>
        <strain evidence="5">EmedicaeMD41</strain>
    </source>
</reference>
<dbReference type="GO" id="GO:0009190">
    <property type="term" value="P:cyclic nucleotide biosynthetic process"/>
    <property type="evidence" value="ECO:0007669"/>
    <property type="project" value="InterPro"/>
</dbReference>
<dbReference type="InterPro" id="IPR011990">
    <property type="entry name" value="TPR-like_helical_dom_sf"/>
</dbReference>
<dbReference type="InterPro" id="IPR019734">
    <property type="entry name" value="TPR_rpt"/>
</dbReference>
<dbReference type="PROSITE" id="PS50125">
    <property type="entry name" value="GUANYLATE_CYCLASE_2"/>
    <property type="match status" value="1"/>
</dbReference>
<dbReference type="Pfam" id="PF00211">
    <property type="entry name" value="Guanylate_cyc"/>
    <property type="match status" value="1"/>
</dbReference>
<accession>A0A508X8I2</accession>
<dbReference type="InterPro" id="IPR013761">
    <property type="entry name" value="SAM/pointed_sf"/>
</dbReference>
<dbReference type="PANTHER" id="PTHR16305">
    <property type="entry name" value="TESTICULAR SOLUBLE ADENYLYL CYCLASE"/>
    <property type="match status" value="1"/>
</dbReference>
<dbReference type="AlphaFoldDB" id="A0A508X8I2"/>
<dbReference type="InterPro" id="IPR001054">
    <property type="entry name" value="A/G_cyclase"/>
</dbReference>
<dbReference type="Pfam" id="PF13191">
    <property type="entry name" value="AAA_16"/>
    <property type="match status" value="1"/>
</dbReference>
<evidence type="ECO:0000259" key="3">
    <source>
        <dbReference type="PROSITE" id="PS50105"/>
    </source>
</evidence>
<dbReference type="SUPFAM" id="SSF47769">
    <property type="entry name" value="SAM/Pointed domain"/>
    <property type="match status" value="1"/>
</dbReference>
<dbReference type="RefSeq" id="WP_180162422.1">
    <property type="nucleotide sequence ID" value="NZ_CABFNB010000170.1"/>
</dbReference>
<protein>
    <submittedName>
        <fullName evidence="5">Sterile alpha motif SAM protein</fullName>
    </submittedName>
</protein>
<dbReference type="SMART" id="SM00454">
    <property type="entry name" value="SAM"/>
    <property type="match status" value="1"/>
</dbReference>
<dbReference type="GO" id="GO:0035556">
    <property type="term" value="P:intracellular signal transduction"/>
    <property type="evidence" value="ECO:0007669"/>
    <property type="project" value="InterPro"/>
</dbReference>
<dbReference type="CDD" id="cd09487">
    <property type="entry name" value="SAM_superfamily"/>
    <property type="match status" value="1"/>
</dbReference>
<evidence type="ECO:0000256" key="1">
    <source>
        <dbReference type="ARBA" id="ARBA00022741"/>
    </source>
</evidence>
<dbReference type="Proteomes" id="UP000507954">
    <property type="component" value="Unassembled WGS sequence"/>
</dbReference>
<evidence type="ECO:0000256" key="2">
    <source>
        <dbReference type="ARBA" id="ARBA00022840"/>
    </source>
</evidence>
<evidence type="ECO:0000259" key="4">
    <source>
        <dbReference type="PROSITE" id="PS50125"/>
    </source>
</evidence>
<dbReference type="GO" id="GO:0005737">
    <property type="term" value="C:cytoplasm"/>
    <property type="evidence" value="ECO:0007669"/>
    <property type="project" value="TreeGrafter"/>
</dbReference>
<dbReference type="SUPFAM" id="SSF55073">
    <property type="entry name" value="Nucleotide cyclase"/>
    <property type="match status" value="1"/>
</dbReference>
<dbReference type="Pfam" id="PF13424">
    <property type="entry name" value="TPR_12"/>
    <property type="match status" value="1"/>
</dbReference>
<proteinExistence type="predicted"/>
<feature type="domain" description="SAM" evidence="3">
    <location>
        <begin position="1"/>
        <end position="52"/>
    </location>
</feature>
<feature type="domain" description="Guanylate cyclase" evidence="4">
    <location>
        <begin position="78"/>
        <end position="207"/>
    </location>
</feature>
<dbReference type="PROSITE" id="PS50105">
    <property type="entry name" value="SAM_DOMAIN"/>
    <property type="match status" value="1"/>
</dbReference>
<dbReference type="SUPFAM" id="SSF48452">
    <property type="entry name" value="TPR-like"/>
    <property type="match status" value="2"/>
</dbReference>
<dbReference type="EMBL" id="CABFNB010000170">
    <property type="protein sequence ID" value="VTZ66157.1"/>
    <property type="molecule type" value="Genomic_DNA"/>
</dbReference>
<organism evidence="5">
    <name type="scientific">Sinorhizobium medicae</name>
    <dbReference type="NCBI Taxonomy" id="110321"/>
    <lineage>
        <taxon>Bacteria</taxon>
        <taxon>Pseudomonadati</taxon>
        <taxon>Pseudomonadota</taxon>
        <taxon>Alphaproteobacteria</taxon>
        <taxon>Hyphomicrobiales</taxon>
        <taxon>Rhizobiaceae</taxon>
        <taxon>Sinorhizobium/Ensifer group</taxon>
        <taxon>Sinorhizobium</taxon>
    </lineage>
</organism>
<dbReference type="Gene3D" id="3.30.70.1230">
    <property type="entry name" value="Nucleotide cyclase"/>
    <property type="match status" value="1"/>
</dbReference>
<keyword evidence="1" id="KW-0547">Nucleotide-binding</keyword>
<dbReference type="Gene3D" id="1.10.150.50">
    <property type="entry name" value="Transcription Factor, Ets-1"/>
    <property type="match status" value="1"/>
</dbReference>
<dbReference type="SUPFAM" id="SSF52540">
    <property type="entry name" value="P-loop containing nucleoside triphosphate hydrolases"/>
    <property type="match status" value="1"/>
</dbReference>
<dbReference type="Gene3D" id="1.25.40.10">
    <property type="entry name" value="Tetratricopeptide repeat domain"/>
    <property type="match status" value="2"/>
</dbReference>